<accession>A0A0A0EWD5</accession>
<proteinExistence type="inferred from homology"/>
<dbReference type="InterPro" id="IPR006015">
    <property type="entry name" value="Universal_stress_UspA"/>
</dbReference>
<dbReference type="SUPFAM" id="SSF52402">
    <property type="entry name" value="Adenine nucleotide alpha hydrolases-like"/>
    <property type="match status" value="1"/>
</dbReference>
<dbReference type="eggNOG" id="COG0589">
    <property type="taxonomic scope" value="Bacteria"/>
</dbReference>
<name>A0A0A0EWD5_9GAMM</name>
<dbReference type="PANTHER" id="PTHR43010:SF1">
    <property type="entry name" value="USPA DOMAIN-CONTAINING PROTEIN"/>
    <property type="match status" value="1"/>
</dbReference>
<dbReference type="CDD" id="cd00293">
    <property type="entry name" value="USP-like"/>
    <property type="match status" value="1"/>
</dbReference>
<dbReference type="PANTHER" id="PTHR43010">
    <property type="entry name" value="UNIVERSAL STRESS PROTEIN SLR1230"/>
    <property type="match status" value="1"/>
</dbReference>
<dbReference type="EMBL" id="AVPU01000014">
    <property type="protein sequence ID" value="KGM54343.1"/>
    <property type="molecule type" value="Genomic_DNA"/>
</dbReference>
<sequence>MHILLAVDGSAVATRAVKHVAKLAASMAKPPKVTLLFADEPLLRSVAVSLGAQGVEKYHADNAAYATRQARAALNRAKITFKEDMRVGTPAPTIVKAAKDLKADLIVMGSRGHTALASVFLGSVATKVIAESPIPVTVVR</sequence>
<keyword evidence="4" id="KW-1185">Reference proteome</keyword>
<organism evidence="3 4">
    <name type="scientific">Lysobacter daejeonensis GH1-9</name>
    <dbReference type="NCBI Taxonomy" id="1385517"/>
    <lineage>
        <taxon>Bacteria</taxon>
        <taxon>Pseudomonadati</taxon>
        <taxon>Pseudomonadota</taxon>
        <taxon>Gammaproteobacteria</taxon>
        <taxon>Lysobacterales</taxon>
        <taxon>Lysobacteraceae</taxon>
        <taxon>Aerolutibacter</taxon>
    </lineage>
</organism>
<dbReference type="OrthoDB" id="9792500at2"/>
<dbReference type="InterPro" id="IPR014729">
    <property type="entry name" value="Rossmann-like_a/b/a_fold"/>
</dbReference>
<dbReference type="Proteomes" id="UP000029998">
    <property type="component" value="Unassembled WGS sequence"/>
</dbReference>
<comment type="caution">
    <text evidence="3">The sequence shown here is derived from an EMBL/GenBank/DDBJ whole genome shotgun (WGS) entry which is preliminary data.</text>
</comment>
<dbReference type="Gene3D" id="3.40.50.620">
    <property type="entry name" value="HUPs"/>
    <property type="match status" value="1"/>
</dbReference>
<gene>
    <name evidence="3" type="ORF">N800_04605</name>
</gene>
<reference evidence="3 4" key="1">
    <citation type="submission" date="2013-08" db="EMBL/GenBank/DDBJ databases">
        <title>Genome sequencing of Lysobacter.</title>
        <authorList>
            <person name="Zhang S."/>
            <person name="Wang G."/>
        </authorList>
    </citation>
    <scope>NUCLEOTIDE SEQUENCE [LARGE SCALE GENOMIC DNA]</scope>
    <source>
        <strain evidence="3 4">GH1-9</strain>
    </source>
</reference>
<dbReference type="PRINTS" id="PR01438">
    <property type="entry name" value="UNVRSLSTRESS"/>
</dbReference>
<dbReference type="InterPro" id="IPR006016">
    <property type="entry name" value="UspA"/>
</dbReference>
<dbReference type="InterPro" id="IPR051688">
    <property type="entry name" value="USP_A"/>
</dbReference>
<evidence type="ECO:0000259" key="2">
    <source>
        <dbReference type="Pfam" id="PF00582"/>
    </source>
</evidence>
<protein>
    <recommendedName>
        <fullName evidence="2">UspA domain-containing protein</fullName>
    </recommendedName>
</protein>
<dbReference type="RefSeq" id="WP_036137392.1">
    <property type="nucleotide sequence ID" value="NZ_AVPU01000014.1"/>
</dbReference>
<comment type="similarity">
    <text evidence="1">Belongs to the universal stress protein A family.</text>
</comment>
<evidence type="ECO:0000256" key="1">
    <source>
        <dbReference type="ARBA" id="ARBA00008791"/>
    </source>
</evidence>
<evidence type="ECO:0000313" key="3">
    <source>
        <dbReference type="EMBL" id="KGM54343.1"/>
    </source>
</evidence>
<dbReference type="AlphaFoldDB" id="A0A0A0EWD5"/>
<dbReference type="Pfam" id="PF00582">
    <property type="entry name" value="Usp"/>
    <property type="match status" value="1"/>
</dbReference>
<evidence type="ECO:0000313" key="4">
    <source>
        <dbReference type="Proteomes" id="UP000029998"/>
    </source>
</evidence>
<dbReference type="STRING" id="1385517.N800_04605"/>
<feature type="domain" description="UspA" evidence="2">
    <location>
        <begin position="2"/>
        <end position="140"/>
    </location>
</feature>